<name>A0A540KJC1_MALBA</name>
<proteinExistence type="predicted"/>
<keyword evidence="3" id="KW-1185">Reference proteome</keyword>
<protein>
    <submittedName>
        <fullName evidence="2">Uncharacterized protein</fullName>
    </submittedName>
</protein>
<dbReference type="EMBL" id="VIEB01001194">
    <property type="protein sequence ID" value="TQD74323.1"/>
    <property type="molecule type" value="Genomic_DNA"/>
</dbReference>
<sequence>MQSCMTLTRSVWLPATQAAFTWTRKYRRSLRCDGCGGDVGQSDTDSRGEGASSARVAWSERWAGPGGDVMAPGVRSCKEGSMIGRHMEQEGTAET</sequence>
<gene>
    <name evidence="2" type="ORF">C1H46_040140</name>
</gene>
<accession>A0A540KJC1</accession>
<feature type="region of interest" description="Disordered" evidence="1">
    <location>
        <begin position="36"/>
        <end position="95"/>
    </location>
</feature>
<organism evidence="2 3">
    <name type="scientific">Malus baccata</name>
    <name type="common">Siberian crab apple</name>
    <name type="synonym">Pyrus baccata</name>
    <dbReference type="NCBI Taxonomy" id="106549"/>
    <lineage>
        <taxon>Eukaryota</taxon>
        <taxon>Viridiplantae</taxon>
        <taxon>Streptophyta</taxon>
        <taxon>Embryophyta</taxon>
        <taxon>Tracheophyta</taxon>
        <taxon>Spermatophyta</taxon>
        <taxon>Magnoliopsida</taxon>
        <taxon>eudicotyledons</taxon>
        <taxon>Gunneridae</taxon>
        <taxon>Pentapetalae</taxon>
        <taxon>rosids</taxon>
        <taxon>fabids</taxon>
        <taxon>Rosales</taxon>
        <taxon>Rosaceae</taxon>
        <taxon>Amygdaloideae</taxon>
        <taxon>Maleae</taxon>
        <taxon>Malus</taxon>
    </lineage>
</organism>
<dbReference type="Proteomes" id="UP000315295">
    <property type="component" value="Unassembled WGS sequence"/>
</dbReference>
<reference evidence="2 3" key="1">
    <citation type="journal article" date="2019" name="G3 (Bethesda)">
        <title>Sequencing of a Wild Apple (Malus baccata) Genome Unravels the Differences Between Cultivated and Wild Apple Species Regarding Disease Resistance and Cold Tolerance.</title>
        <authorList>
            <person name="Chen X."/>
        </authorList>
    </citation>
    <scope>NUCLEOTIDE SEQUENCE [LARGE SCALE GENOMIC DNA]</scope>
    <source>
        <strain evidence="3">cv. Shandingzi</strain>
        <tissue evidence="2">Leaves</tissue>
    </source>
</reference>
<comment type="caution">
    <text evidence="2">The sequence shown here is derived from an EMBL/GenBank/DDBJ whole genome shotgun (WGS) entry which is preliminary data.</text>
</comment>
<dbReference type="AlphaFoldDB" id="A0A540KJC1"/>
<evidence type="ECO:0000313" key="2">
    <source>
        <dbReference type="EMBL" id="TQD74323.1"/>
    </source>
</evidence>
<evidence type="ECO:0000256" key="1">
    <source>
        <dbReference type="SAM" id="MobiDB-lite"/>
    </source>
</evidence>
<evidence type="ECO:0000313" key="3">
    <source>
        <dbReference type="Proteomes" id="UP000315295"/>
    </source>
</evidence>